<keyword evidence="1" id="KW-1133">Transmembrane helix</keyword>
<evidence type="ECO:0000256" key="2">
    <source>
        <dbReference type="SAM" id="SignalP"/>
    </source>
</evidence>
<feature type="signal peptide" evidence="2">
    <location>
        <begin position="1"/>
        <end position="28"/>
    </location>
</feature>
<sequence>MNVVRHIGFLRLFLFLFLFQCLLLPANAETNEVQTKVVDNVTTTEQMLQKASGGQYRPVSLEEAFNEFSDKGGTLITGITGVTGIIAVLGILGGTILAVVGMLFGIDKVKGAGIGAIFMGFLALFLAGSLWYWVGATMSVIPN</sequence>
<accession>A0A5Q2MYC5</accession>
<evidence type="ECO:0000313" key="4">
    <source>
        <dbReference type="Proteomes" id="UP000366051"/>
    </source>
</evidence>
<feature type="chain" id="PRO_5024287446" description="TrbC/VIRB2 family protein" evidence="2">
    <location>
        <begin position="29"/>
        <end position="143"/>
    </location>
</feature>
<dbReference type="KEGG" id="hcv:FTV88_0170"/>
<gene>
    <name evidence="3" type="ORF">FTV88_0170</name>
</gene>
<keyword evidence="1" id="KW-0812">Transmembrane</keyword>
<evidence type="ECO:0000256" key="1">
    <source>
        <dbReference type="SAM" id="Phobius"/>
    </source>
</evidence>
<dbReference type="EMBL" id="CP045875">
    <property type="protein sequence ID" value="QGG46349.1"/>
    <property type="molecule type" value="Genomic_DNA"/>
</dbReference>
<proteinExistence type="predicted"/>
<protein>
    <recommendedName>
        <fullName evidence="5">TrbC/VIRB2 family protein</fullName>
    </recommendedName>
</protein>
<feature type="transmembrane region" description="Helical" evidence="1">
    <location>
        <begin position="112"/>
        <end position="134"/>
    </location>
</feature>
<organism evidence="3 4">
    <name type="scientific">Heliorestis convoluta</name>
    <dbReference type="NCBI Taxonomy" id="356322"/>
    <lineage>
        <taxon>Bacteria</taxon>
        <taxon>Bacillati</taxon>
        <taxon>Bacillota</taxon>
        <taxon>Clostridia</taxon>
        <taxon>Eubacteriales</taxon>
        <taxon>Heliobacteriaceae</taxon>
        <taxon>Heliorestis</taxon>
    </lineage>
</organism>
<keyword evidence="4" id="KW-1185">Reference proteome</keyword>
<keyword evidence="1" id="KW-0472">Membrane</keyword>
<reference evidence="4" key="1">
    <citation type="submission" date="2019-11" db="EMBL/GenBank/DDBJ databases">
        <title>Genome sequence of Heliorestis convoluta strain HH, an alkaliphilic and minimalistic phototrophic bacterium from a soda lake in Egypt.</title>
        <authorList>
            <person name="Dewey E.D."/>
            <person name="Stokes L.M."/>
            <person name="Burchell B.M."/>
            <person name="Shaffer K.N."/>
            <person name="Huntington A.M."/>
            <person name="Baker J.M."/>
            <person name="Nadendla S."/>
            <person name="Giglio M.G."/>
            <person name="Touchman J.W."/>
            <person name="Blankenship R.E."/>
            <person name="Madigan M.T."/>
            <person name="Sattley W.M."/>
        </authorList>
    </citation>
    <scope>NUCLEOTIDE SEQUENCE [LARGE SCALE GENOMIC DNA]</scope>
    <source>
        <strain evidence="4">HH</strain>
    </source>
</reference>
<dbReference type="AlphaFoldDB" id="A0A5Q2MYC5"/>
<feature type="transmembrane region" description="Helical" evidence="1">
    <location>
        <begin position="75"/>
        <end position="100"/>
    </location>
</feature>
<name>A0A5Q2MYC5_9FIRM</name>
<keyword evidence="2" id="KW-0732">Signal</keyword>
<evidence type="ECO:0000313" key="3">
    <source>
        <dbReference type="EMBL" id="QGG46349.1"/>
    </source>
</evidence>
<dbReference type="Proteomes" id="UP000366051">
    <property type="component" value="Chromosome"/>
</dbReference>
<evidence type="ECO:0008006" key="5">
    <source>
        <dbReference type="Google" id="ProtNLM"/>
    </source>
</evidence>